<evidence type="ECO:0000256" key="3">
    <source>
        <dbReference type="ARBA" id="ARBA00022840"/>
    </source>
</evidence>
<organism evidence="5">
    <name type="scientific">hydrothermal vent metagenome</name>
    <dbReference type="NCBI Taxonomy" id="652676"/>
    <lineage>
        <taxon>unclassified sequences</taxon>
        <taxon>metagenomes</taxon>
        <taxon>ecological metagenomes</taxon>
    </lineage>
</organism>
<dbReference type="Pfam" id="PF02237">
    <property type="entry name" value="BPL_C"/>
    <property type="match status" value="1"/>
</dbReference>
<dbReference type="InterPro" id="IPR004408">
    <property type="entry name" value="Biotin_CoA_COase_ligase"/>
</dbReference>
<dbReference type="GO" id="GO:0005737">
    <property type="term" value="C:cytoplasm"/>
    <property type="evidence" value="ECO:0007669"/>
    <property type="project" value="TreeGrafter"/>
</dbReference>
<gene>
    <name evidence="5" type="ORF">MNBD_GAMMA23-671</name>
</gene>
<dbReference type="Gene3D" id="2.30.30.100">
    <property type="match status" value="1"/>
</dbReference>
<dbReference type="PANTHER" id="PTHR12835:SF5">
    <property type="entry name" value="BIOTIN--PROTEIN LIGASE"/>
    <property type="match status" value="1"/>
</dbReference>
<keyword evidence="2" id="KW-0547">Nucleotide-binding</keyword>
<protein>
    <submittedName>
        <fullName evidence="5">Biotin operon repressor / Biotin--protein ligase</fullName>
        <ecNumber evidence="5">6.3.4.9</ecNumber>
    </submittedName>
</protein>
<name>A0A3B1AIE9_9ZZZZ</name>
<dbReference type="Gene3D" id="1.10.10.10">
    <property type="entry name" value="Winged helix-like DNA-binding domain superfamily/Winged helix DNA-binding domain"/>
    <property type="match status" value="1"/>
</dbReference>
<dbReference type="SUPFAM" id="SSF55681">
    <property type="entry name" value="Class II aaRS and biotin synthetases"/>
    <property type="match status" value="1"/>
</dbReference>
<dbReference type="HAMAP" id="MF_00978">
    <property type="entry name" value="Bifunct_BirA"/>
    <property type="match status" value="1"/>
</dbReference>
<dbReference type="Pfam" id="PF08279">
    <property type="entry name" value="HTH_11"/>
    <property type="match status" value="1"/>
</dbReference>
<dbReference type="NCBIfam" id="TIGR00121">
    <property type="entry name" value="birA_ligase"/>
    <property type="match status" value="1"/>
</dbReference>
<evidence type="ECO:0000313" key="5">
    <source>
        <dbReference type="EMBL" id="VAW93664.1"/>
    </source>
</evidence>
<dbReference type="CDD" id="cd16442">
    <property type="entry name" value="BPL"/>
    <property type="match status" value="1"/>
</dbReference>
<feature type="domain" description="BPL/LPL catalytic" evidence="4">
    <location>
        <begin position="83"/>
        <end position="263"/>
    </location>
</feature>
<evidence type="ECO:0000256" key="1">
    <source>
        <dbReference type="ARBA" id="ARBA00022598"/>
    </source>
</evidence>
<dbReference type="InterPro" id="IPR003142">
    <property type="entry name" value="BPL_C"/>
</dbReference>
<dbReference type="InterPro" id="IPR036388">
    <property type="entry name" value="WH-like_DNA-bd_sf"/>
</dbReference>
<dbReference type="PANTHER" id="PTHR12835">
    <property type="entry name" value="BIOTIN PROTEIN LIGASE"/>
    <property type="match status" value="1"/>
</dbReference>
<dbReference type="AlphaFoldDB" id="A0A3B1AIE9"/>
<sequence>MNIMTDLLALLTHLSDGQFHSGEDLAAELDISRTAIWKQIKKLNIILPVKIISVHGKGYKIEHPMTVLNKNKIMGFLSAELQTQLNQIEVLLECGSTNQYLLERVEQNQLKNYVVLAEMQTQGRGRRGRHWVSPFASNIYMSLLWHMDISIAEMAGLSLVVAISVARALQKLGVNDVMLKWPNDVYVDGQKLAGVLLELRGESNSPCNAVIGIGVNVNMPSNVADNIDQPWVDIQQLLKKQVNRNEVVAMILNELIPRLQQFNDSGFCGFMAEWTSLDLLAGKAINIEGHMQLNEGVASGVDKQGALLVEYKGTVQPLYSGEVSIRPKKIN</sequence>
<accession>A0A3B1AIE9</accession>
<keyword evidence="1 5" id="KW-0436">Ligase</keyword>
<dbReference type="InterPro" id="IPR036390">
    <property type="entry name" value="WH_DNA-bd_sf"/>
</dbReference>
<dbReference type="EMBL" id="UOFT01000034">
    <property type="protein sequence ID" value="VAW93664.1"/>
    <property type="molecule type" value="Genomic_DNA"/>
</dbReference>
<dbReference type="SUPFAM" id="SSF46785">
    <property type="entry name" value="Winged helix' DNA-binding domain"/>
    <property type="match status" value="1"/>
</dbReference>
<dbReference type="Pfam" id="PF03099">
    <property type="entry name" value="BPL_LplA_LipB"/>
    <property type="match status" value="1"/>
</dbReference>
<proteinExistence type="inferred from homology"/>
<dbReference type="GO" id="GO:0004077">
    <property type="term" value="F:biotin--[biotin carboxyl-carrier protein] ligase activity"/>
    <property type="evidence" value="ECO:0007669"/>
    <property type="project" value="UniProtKB-EC"/>
</dbReference>
<evidence type="ECO:0000259" key="4">
    <source>
        <dbReference type="PROSITE" id="PS51733"/>
    </source>
</evidence>
<dbReference type="PROSITE" id="PS51733">
    <property type="entry name" value="BPL_LPL_CATALYTIC"/>
    <property type="match status" value="1"/>
</dbReference>
<dbReference type="InterPro" id="IPR045864">
    <property type="entry name" value="aa-tRNA-synth_II/BPL/LPL"/>
</dbReference>
<dbReference type="InterPro" id="IPR030855">
    <property type="entry name" value="Bifunct_BirA"/>
</dbReference>
<evidence type="ECO:0000256" key="2">
    <source>
        <dbReference type="ARBA" id="ARBA00022741"/>
    </source>
</evidence>
<dbReference type="NCBIfam" id="NF008848">
    <property type="entry name" value="PRK11886.1-3"/>
    <property type="match status" value="1"/>
</dbReference>
<dbReference type="GO" id="GO:0005524">
    <property type="term" value="F:ATP binding"/>
    <property type="evidence" value="ECO:0007669"/>
    <property type="project" value="UniProtKB-KW"/>
</dbReference>
<reference evidence="5" key="1">
    <citation type="submission" date="2018-06" db="EMBL/GenBank/DDBJ databases">
        <authorList>
            <person name="Zhirakovskaya E."/>
        </authorList>
    </citation>
    <scope>NUCLEOTIDE SEQUENCE</scope>
</reference>
<dbReference type="Gene3D" id="3.30.930.10">
    <property type="entry name" value="Bira Bifunctional Protein, Domain 2"/>
    <property type="match status" value="1"/>
</dbReference>
<keyword evidence="3" id="KW-0067">ATP-binding</keyword>
<dbReference type="SUPFAM" id="SSF50037">
    <property type="entry name" value="C-terminal domain of transcriptional repressors"/>
    <property type="match status" value="1"/>
</dbReference>
<dbReference type="InterPro" id="IPR013196">
    <property type="entry name" value="HTH_11"/>
</dbReference>
<dbReference type="EC" id="6.3.4.9" evidence="5"/>
<dbReference type="InterPro" id="IPR008988">
    <property type="entry name" value="Transcriptional_repressor_C"/>
</dbReference>
<dbReference type="GO" id="GO:0006355">
    <property type="term" value="P:regulation of DNA-templated transcription"/>
    <property type="evidence" value="ECO:0007669"/>
    <property type="project" value="InterPro"/>
</dbReference>
<dbReference type="NCBIfam" id="NF008847">
    <property type="entry name" value="PRK11886.1-2"/>
    <property type="match status" value="1"/>
</dbReference>
<dbReference type="InterPro" id="IPR004143">
    <property type="entry name" value="BPL_LPL_catalytic"/>
</dbReference>